<dbReference type="FunFam" id="3.30.160.60:FF:000212">
    <property type="entry name" value="zinc finger protein 382 isoform X2"/>
    <property type="match status" value="1"/>
</dbReference>
<dbReference type="FunFam" id="3.30.160.60:FF:001882">
    <property type="entry name" value="Zinc finger protein 473"/>
    <property type="match status" value="1"/>
</dbReference>
<feature type="domain" description="C2H2-type" evidence="13">
    <location>
        <begin position="441"/>
        <end position="468"/>
    </location>
</feature>
<keyword evidence="8" id="KW-0238">DNA-binding</keyword>
<keyword evidence="6" id="KW-0862">Zinc</keyword>
<evidence type="ECO:0000256" key="6">
    <source>
        <dbReference type="ARBA" id="ARBA00022833"/>
    </source>
</evidence>
<evidence type="ECO:0000256" key="4">
    <source>
        <dbReference type="ARBA" id="ARBA00022737"/>
    </source>
</evidence>
<dbReference type="FunFam" id="3.30.160.60:FF:000754">
    <property type="entry name" value="Zinc finger protein 585A"/>
    <property type="match status" value="1"/>
</dbReference>
<dbReference type="PANTHER" id="PTHR24381:SF390">
    <property type="entry name" value="ZINC FINGER PROTEIN 37 HOMOLOG"/>
    <property type="match status" value="1"/>
</dbReference>
<keyword evidence="15" id="KW-1185">Reference proteome</keyword>
<feature type="domain" description="C2H2-type" evidence="13">
    <location>
        <begin position="357"/>
        <end position="384"/>
    </location>
</feature>
<dbReference type="PROSITE" id="PS00028">
    <property type="entry name" value="ZINC_FINGER_C2H2_1"/>
    <property type="match status" value="10"/>
</dbReference>
<dbReference type="InterPro" id="IPR036051">
    <property type="entry name" value="KRAB_dom_sf"/>
</dbReference>
<dbReference type="Pfam" id="PF00096">
    <property type="entry name" value="zf-C2H2"/>
    <property type="match status" value="9"/>
</dbReference>
<dbReference type="GO" id="GO:0008270">
    <property type="term" value="F:zinc ion binding"/>
    <property type="evidence" value="ECO:0007669"/>
    <property type="project" value="UniProtKB-KW"/>
</dbReference>
<proteinExistence type="inferred from homology"/>
<evidence type="ECO:0000313" key="16">
    <source>
        <dbReference type="RefSeq" id="XP_006868418.1"/>
    </source>
</evidence>
<evidence type="ECO:0000256" key="12">
    <source>
        <dbReference type="SAM" id="MobiDB-lite"/>
    </source>
</evidence>
<keyword evidence="4" id="KW-0677">Repeat</keyword>
<feature type="domain" description="C2H2-type" evidence="13">
    <location>
        <begin position="497"/>
        <end position="524"/>
    </location>
</feature>
<dbReference type="GO" id="GO:0000981">
    <property type="term" value="F:DNA-binding transcription factor activity, RNA polymerase II-specific"/>
    <property type="evidence" value="ECO:0007669"/>
    <property type="project" value="TreeGrafter"/>
</dbReference>
<evidence type="ECO:0000259" key="13">
    <source>
        <dbReference type="PROSITE" id="PS50157"/>
    </source>
</evidence>
<comment type="subcellular location">
    <subcellularLocation>
        <location evidence="1">Nucleus</location>
    </subcellularLocation>
</comment>
<dbReference type="FunFam" id="3.30.160.60:FF:000416">
    <property type="entry name" value="zinc finger protein 879 isoform X1"/>
    <property type="match status" value="1"/>
</dbReference>
<dbReference type="GeneID" id="102812680"/>
<name>A0A9B0TP97_CHRAS</name>
<evidence type="ECO:0000256" key="11">
    <source>
        <dbReference type="PROSITE-ProRule" id="PRU00042"/>
    </source>
</evidence>
<feature type="domain" description="C2H2-type" evidence="13">
    <location>
        <begin position="413"/>
        <end position="440"/>
    </location>
</feature>
<dbReference type="RefSeq" id="XP_006868418.1">
    <property type="nucleotide sequence ID" value="XM_006868356.1"/>
</dbReference>
<dbReference type="GO" id="GO:0005634">
    <property type="term" value="C:nucleus"/>
    <property type="evidence" value="ECO:0007669"/>
    <property type="project" value="UniProtKB-SubCell"/>
</dbReference>
<accession>A0A9B0TP97</accession>
<dbReference type="PROSITE" id="PS50805">
    <property type="entry name" value="KRAB"/>
    <property type="match status" value="1"/>
</dbReference>
<dbReference type="Gene3D" id="3.30.160.60">
    <property type="entry name" value="Classic Zinc Finger"/>
    <property type="match status" value="11"/>
</dbReference>
<feature type="domain" description="C2H2-type" evidence="13">
    <location>
        <begin position="329"/>
        <end position="356"/>
    </location>
</feature>
<dbReference type="PANTHER" id="PTHR24381">
    <property type="entry name" value="ZINC FINGER PROTEIN"/>
    <property type="match status" value="1"/>
</dbReference>
<dbReference type="FunFam" id="3.30.160.60:FF:002343">
    <property type="entry name" value="Zinc finger protein 33A"/>
    <property type="match status" value="3"/>
</dbReference>
<feature type="region of interest" description="Disordered" evidence="12">
    <location>
        <begin position="1"/>
        <end position="26"/>
    </location>
</feature>
<dbReference type="CDD" id="cd07765">
    <property type="entry name" value="KRAB_A-box"/>
    <property type="match status" value="1"/>
</dbReference>
<dbReference type="SMART" id="SM00349">
    <property type="entry name" value="KRAB"/>
    <property type="match status" value="1"/>
</dbReference>
<dbReference type="OrthoDB" id="427030at2759"/>
<sequence length="632" mass="72530">MPSGDNLPRTPQVLGLEEQDRSCKGPPVSFEDVAVDFSREEWQQLDPAQRQLYQEVMMENYSHFLSMGYDLPKPELIFRLDREKEPWMVEVGLPPWSYPDEQFGLKTPQWETSEKAMFYNDVMGEDTRCGSWCSIVEELWQDAAQGKKDQEKKIKPVHLAAFPNKQRLNIEKDCDYKGAGKIMDVKSNLVTSQKQPPKSCSFAKTLKHSLEVYSQNKSNATKHLDKNIASSCLLTHSSSNSSFKNTYTGENFCEGNRCRKVLSHKQALTYHHIHTEEKPNEGTEYGKVFSQQRIQSVENLRECSKCGKAATLKPHLGVYVSGHMGDLPYVCTECGKVFIQKSEFITHQKTHTRKKPYKCLECGKAFCQMLSLFRHQRTHTREKLHECSECGKGFSQKSDLNIHRNIHTGEKQYACSDCGKAFSQKSTLSMHQRIHSGEKSYVCVECGQAFIQRAHLIIHQRTHTGEKPYQCSSCRKSFISKSRLHAHNRIHTGEKPYECSDCGKAFSQKTHLNIHQKIHTGERQHECRDCGKAFNQKSILIMHQRIHTGEKPHQCSDCGKAFISRAQLREHQRIHTGEKPYVCTECGKAFTGRSNFNRHKTTHTGEKSYKCSDSEKGFVQKSILRVRQSVHK</sequence>
<evidence type="ECO:0000256" key="3">
    <source>
        <dbReference type="ARBA" id="ARBA00022723"/>
    </source>
</evidence>
<feature type="domain" description="C2H2-type" evidence="13">
    <location>
        <begin position="385"/>
        <end position="412"/>
    </location>
</feature>
<keyword evidence="9" id="KW-0804">Transcription</keyword>
<organism evidence="15 16">
    <name type="scientific">Chrysochloris asiatica</name>
    <name type="common">Cape golden mole</name>
    <dbReference type="NCBI Taxonomy" id="185453"/>
    <lineage>
        <taxon>Eukaryota</taxon>
        <taxon>Metazoa</taxon>
        <taxon>Chordata</taxon>
        <taxon>Craniata</taxon>
        <taxon>Vertebrata</taxon>
        <taxon>Euteleostomi</taxon>
        <taxon>Mammalia</taxon>
        <taxon>Eutheria</taxon>
        <taxon>Afrotheria</taxon>
        <taxon>Chrysochloridae</taxon>
        <taxon>Chrysochlorinae</taxon>
        <taxon>Chrysochloris</taxon>
    </lineage>
</organism>
<dbReference type="InterPro" id="IPR036236">
    <property type="entry name" value="Znf_C2H2_sf"/>
</dbReference>
<evidence type="ECO:0000256" key="10">
    <source>
        <dbReference type="ARBA" id="ARBA00023242"/>
    </source>
</evidence>
<feature type="domain" description="KRAB" evidence="14">
    <location>
        <begin position="28"/>
        <end position="99"/>
    </location>
</feature>
<dbReference type="GO" id="GO:0000977">
    <property type="term" value="F:RNA polymerase II transcription regulatory region sequence-specific DNA binding"/>
    <property type="evidence" value="ECO:0007669"/>
    <property type="project" value="TreeGrafter"/>
</dbReference>
<keyword evidence="5 11" id="KW-0863">Zinc-finger</keyword>
<dbReference type="Proteomes" id="UP000504623">
    <property type="component" value="Unplaced"/>
</dbReference>
<feature type="domain" description="C2H2-type" evidence="13">
    <location>
        <begin position="553"/>
        <end position="580"/>
    </location>
</feature>
<comment type="similarity">
    <text evidence="2">Belongs to the krueppel C2H2-type zinc-finger protein family.</text>
</comment>
<feature type="domain" description="C2H2-type" evidence="13">
    <location>
        <begin position="469"/>
        <end position="496"/>
    </location>
</feature>
<dbReference type="Pfam" id="PF01352">
    <property type="entry name" value="KRAB"/>
    <property type="match status" value="1"/>
</dbReference>
<protein>
    <submittedName>
        <fullName evidence="16">Zinc finger protein 175-like</fullName>
    </submittedName>
</protein>
<dbReference type="InterPro" id="IPR013087">
    <property type="entry name" value="Znf_C2H2_type"/>
</dbReference>
<keyword evidence="7" id="KW-0805">Transcription regulation</keyword>
<dbReference type="SUPFAM" id="SSF57667">
    <property type="entry name" value="beta-beta-alpha zinc fingers"/>
    <property type="match status" value="8"/>
</dbReference>
<evidence type="ECO:0000256" key="9">
    <source>
        <dbReference type="ARBA" id="ARBA00023163"/>
    </source>
</evidence>
<dbReference type="FunFam" id="3.30.160.60:FF:000295">
    <property type="entry name" value="zinc finger protein 19"/>
    <property type="match status" value="1"/>
</dbReference>
<feature type="domain" description="C2H2-type" evidence="13">
    <location>
        <begin position="581"/>
        <end position="608"/>
    </location>
</feature>
<evidence type="ECO:0000313" key="15">
    <source>
        <dbReference type="Proteomes" id="UP000504623"/>
    </source>
</evidence>
<keyword evidence="10" id="KW-0539">Nucleus</keyword>
<reference evidence="16" key="1">
    <citation type="submission" date="2025-08" db="UniProtKB">
        <authorList>
            <consortium name="RefSeq"/>
        </authorList>
    </citation>
    <scope>IDENTIFICATION</scope>
    <source>
        <tissue evidence="16">Spleen</tissue>
    </source>
</reference>
<dbReference type="FunFam" id="3.30.160.60:FF:001396">
    <property type="entry name" value="Zinc finger protein 585A"/>
    <property type="match status" value="2"/>
</dbReference>
<dbReference type="AlphaFoldDB" id="A0A9B0TP97"/>
<dbReference type="SUPFAM" id="SSF109640">
    <property type="entry name" value="KRAB domain (Kruppel-associated box)"/>
    <property type="match status" value="1"/>
</dbReference>
<dbReference type="InterPro" id="IPR001909">
    <property type="entry name" value="KRAB"/>
</dbReference>
<feature type="domain" description="C2H2-type" evidence="13">
    <location>
        <begin position="525"/>
        <end position="552"/>
    </location>
</feature>
<evidence type="ECO:0000256" key="8">
    <source>
        <dbReference type="ARBA" id="ARBA00023125"/>
    </source>
</evidence>
<keyword evidence="3" id="KW-0479">Metal-binding</keyword>
<evidence type="ECO:0000256" key="5">
    <source>
        <dbReference type="ARBA" id="ARBA00022771"/>
    </source>
</evidence>
<dbReference type="SMART" id="SM00355">
    <property type="entry name" value="ZnF_C2H2"/>
    <property type="match status" value="10"/>
</dbReference>
<dbReference type="CTD" id="7728"/>
<evidence type="ECO:0000256" key="1">
    <source>
        <dbReference type="ARBA" id="ARBA00004123"/>
    </source>
</evidence>
<dbReference type="PROSITE" id="PS50157">
    <property type="entry name" value="ZINC_FINGER_C2H2_2"/>
    <property type="match status" value="10"/>
</dbReference>
<evidence type="ECO:0000256" key="7">
    <source>
        <dbReference type="ARBA" id="ARBA00023015"/>
    </source>
</evidence>
<evidence type="ECO:0000259" key="14">
    <source>
        <dbReference type="PROSITE" id="PS50805"/>
    </source>
</evidence>
<dbReference type="Gene3D" id="6.10.140.140">
    <property type="match status" value="1"/>
</dbReference>
<gene>
    <name evidence="16" type="primary">ZNF175</name>
</gene>
<evidence type="ECO:0000256" key="2">
    <source>
        <dbReference type="ARBA" id="ARBA00006991"/>
    </source>
</evidence>